<dbReference type="InterPro" id="IPR050708">
    <property type="entry name" value="T6SS_VgrG/RHS"/>
</dbReference>
<protein>
    <submittedName>
        <fullName evidence="4">Putative deoxyribonuclease RhsC</fullName>
    </submittedName>
</protein>
<evidence type="ECO:0000256" key="1">
    <source>
        <dbReference type="ARBA" id="ARBA00022737"/>
    </source>
</evidence>
<feature type="region of interest" description="Disordered" evidence="2">
    <location>
        <begin position="44"/>
        <end position="97"/>
    </location>
</feature>
<feature type="region of interest" description="Disordered" evidence="2">
    <location>
        <begin position="1914"/>
        <end position="1937"/>
    </location>
</feature>
<dbReference type="PANTHER" id="PTHR32305:SF17">
    <property type="entry name" value="TRNA NUCLEASE WAPA"/>
    <property type="match status" value="1"/>
</dbReference>
<name>A0A100JSV1_STRSC</name>
<reference evidence="5" key="1">
    <citation type="submission" date="2015-11" db="EMBL/GenBank/DDBJ databases">
        <authorList>
            <consortium name="Cross-ministerial Strategic Innovation Promotion Program (SIP) consortium"/>
            <person name="Tomihama T."/>
            <person name="Ikenaga M."/>
            <person name="Sakai M."/>
            <person name="Okubo T."/>
            <person name="Ikeda S."/>
        </authorList>
    </citation>
    <scope>NUCLEOTIDE SEQUENCE [LARGE SCALE GENOMIC DNA]</scope>
    <source>
        <strain evidence="5">S58</strain>
    </source>
</reference>
<feature type="domain" description="Teneurin-like YD-shell" evidence="3">
    <location>
        <begin position="1638"/>
        <end position="1889"/>
    </location>
</feature>
<dbReference type="NCBIfam" id="TIGR03696">
    <property type="entry name" value="Rhs_assc_core"/>
    <property type="match status" value="1"/>
</dbReference>
<dbReference type="RefSeq" id="WP_059082461.1">
    <property type="nucleotide sequence ID" value="NZ_BCMM01000027.1"/>
</dbReference>
<dbReference type="Proteomes" id="UP000067448">
    <property type="component" value="Unassembled WGS sequence"/>
</dbReference>
<dbReference type="OrthoDB" id="291011at2"/>
<keyword evidence="1" id="KW-0677">Repeat</keyword>
<evidence type="ECO:0000259" key="3">
    <source>
        <dbReference type="Pfam" id="PF25023"/>
    </source>
</evidence>
<gene>
    <name evidence="4" type="primary">rhsC</name>
    <name evidence="4" type="ORF">SsS58_05463</name>
</gene>
<dbReference type="InterPro" id="IPR006530">
    <property type="entry name" value="YD"/>
</dbReference>
<proteinExistence type="predicted"/>
<feature type="region of interest" description="Disordered" evidence="2">
    <location>
        <begin position="1819"/>
        <end position="1838"/>
    </location>
</feature>
<feature type="compositionally biased region" description="Polar residues" evidence="2">
    <location>
        <begin position="276"/>
        <end position="287"/>
    </location>
</feature>
<feature type="compositionally biased region" description="Basic and acidic residues" evidence="2">
    <location>
        <begin position="75"/>
        <end position="91"/>
    </location>
</feature>
<dbReference type="NCBIfam" id="TIGR01643">
    <property type="entry name" value="YD_repeat_2x"/>
    <property type="match status" value="1"/>
</dbReference>
<organism evidence="4 5">
    <name type="scientific">Streptomyces scabiei</name>
    <dbReference type="NCBI Taxonomy" id="1930"/>
    <lineage>
        <taxon>Bacteria</taxon>
        <taxon>Bacillati</taxon>
        <taxon>Actinomycetota</taxon>
        <taxon>Actinomycetes</taxon>
        <taxon>Kitasatosporales</taxon>
        <taxon>Streptomycetaceae</taxon>
        <taxon>Streptomyces</taxon>
    </lineage>
</organism>
<feature type="compositionally biased region" description="Polar residues" evidence="2">
    <location>
        <begin position="1692"/>
        <end position="1710"/>
    </location>
</feature>
<reference evidence="4 5" key="2">
    <citation type="journal article" date="2016" name="Genome Announc.">
        <title>Draft Genome Sequences of Streptomyces scabiei S58, Streptomyces turgidiscabies T45, and Streptomyces acidiscabies a10, the Pathogens of Potato Common Scab, Isolated in Japan.</title>
        <authorList>
            <person name="Tomihama T."/>
            <person name="Nishi Y."/>
            <person name="Sakai M."/>
            <person name="Ikenaga M."/>
            <person name="Okubo T."/>
            <person name="Ikeda S."/>
        </authorList>
    </citation>
    <scope>NUCLEOTIDE SEQUENCE [LARGE SCALE GENOMIC DNA]</scope>
    <source>
        <strain evidence="4 5">S58</strain>
    </source>
</reference>
<reference evidence="5" key="3">
    <citation type="submission" date="2016-02" db="EMBL/GenBank/DDBJ databases">
        <title>Draft genome of pathogenic Streptomyces sp. in Japan.</title>
        <authorList>
            <person name="Tomihama T."/>
            <person name="Ikenaga M."/>
            <person name="Sakai M."/>
            <person name="Okubo T."/>
            <person name="Ikeda S."/>
        </authorList>
    </citation>
    <scope>NUCLEOTIDE SEQUENCE [LARGE SCALE GENOMIC DNA]</scope>
    <source>
        <strain evidence="5">S58</strain>
    </source>
</reference>
<feature type="region of interest" description="Disordered" evidence="2">
    <location>
        <begin position="260"/>
        <end position="287"/>
    </location>
</feature>
<evidence type="ECO:0000256" key="2">
    <source>
        <dbReference type="SAM" id="MobiDB-lite"/>
    </source>
</evidence>
<evidence type="ECO:0000313" key="4">
    <source>
        <dbReference type="EMBL" id="GAQ65056.1"/>
    </source>
</evidence>
<dbReference type="InterPro" id="IPR022385">
    <property type="entry name" value="Rhs_assc_core"/>
</dbReference>
<dbReference type="Pfam" id="PF05593">
    <property type="entry name" value="RHS_repeat"/>
    <property type="match status" value="1"/>
</dbReference>
<dbReference type="Pfam" id="PF25023">
    <property type="entry name" value="TEN_YD-shell"/>
    <property type="match status" value="1"/>
</dbReference>
<dbReference type="PANTHER" id="PTHR32305">
    <property type="match status" value="1"/>
</dbReference>
<feature type="region of interest" description="Disordered" evidence="2">
    <location>
        <begin position="1949"/>
        <end position="1973"/>
    </location>
</feature>
<dbReference type="Gene3D" id="2.180.10.10">
    <property type="entry name" value="RHS repeat-associated core"/>
    <property type="match status" value="2"/>
</dbReference>
<sequence>MTFGIGTSERVRGGRRRRVGAIVAALALALVVPIGLTPVAQAADKGLGRPDVPEQQASKVRQVDGPGAKKARAKVAKEKKADAERARRARAEQQTAWPQQGDVVLDLDTGKSAQAKPGGLPVTLAPADGKQGVEDGTTARITVLGQKAAQQAGITGVLLTAEADHAGRAEIAVDYSGFASAVGGGWSSRLRLVRLPACVLDTPEKAACRTATPIASDNDVADRTVTASVPLTATGEGFSTQLARAAATADATVFAVTAADPGAGESPSGAGDYSATELSESSSWTAGDNSGSFTWNHDFNVPSAAAGPEPELSLSYDSGSVDGRIATTNNQGSAVGEGFGLSESYIERGYGSCDDDGHEDVFDHCWKYDNAQLVLNGKSTRLVKVSGTWESTWRLENDDASIVTRSTDADNGDDNGEHWTVITGDGTKYVFGLNKLAGAADQRTNSTWTVPVFGDDSGDPGYGNGDAFADRAVTQAWRWNLDYVEDTQGNASTYWYAKETNHYKKNKATTANASYTRGGYLKEIKYGLRKGALFTDDADAKVTFSHAERCTASDCSSLTKDTAKNWPDVPFDALCTDGDDDCLANGPSFFSRKRLTGIDTFSWDAAAGAYDPVDSWDLTQEYLDGGDIGDTSDHVLTLKSIKRTGKAGDTAIALNPISFTYQWRENRVDGTDDILPLTRPRISTVTSETGSITTVTLSSPECVRSEVLGAAEDTNTRSCYPKYWNINGASEASVDWFHKYRVEAVVVSDPAGHNDAVEYAYDYSGAAWHHTDDPFTPKAERTWSGWRGYRQVTVHTGAVETTRSKTVSLYFQGMHGDKKKDGTTRSVSLAPLSSPSIGVASVTDSDQYSGMRREHVTYDGSTPITVEVNDPWSKETARQSAPSDAADHVARFVRMGKSTTHAYLTAAKTWRARALTTTYDDHGMPVTVDDSGEVGKGGDQTCTRTWYARNADAGISDLVSRSRTVGQSCSVADTSLNLPANSRTRGDVLSDTATVYDNPSATAWSATQTPTKGAATWTGRATGYGTMAGADGLRAALGWQRITATTYDTLGRPVGVTDAAGETTNTAYTPVSAGPLTKTIVTNPMTHKVTSFLDHRHGQPLRVYDANLKKTETTYDALGRLTAVWEPNRNKAAGYSANTTFKYRISSSEPSWVSTSKLKKDGETYNTGYELYDSMMRPLQTQTPTPLGGRVLTDTRYDTRGLAHETYEDIFDSTTTPDGTYTREEYGEAPRQIETAYDGAERITTSTLHSYGVKKWSTTTSYTGDSTATTAVQGGSATRTIVDARERTVETREYAGASPADPQFGGGSGTASYTSTTFQYTLDDQQSQVTGPDGATWSYGYDLFGRKTSADDPDKGLTELEYDSLDRLISTTDSFGRAVLSGYDAIGRVTGTWTGSKTDANQLTALTYDSLLKGLPDASTRYVGGKTGKAYTRTVTAYDSLSRPTATELSLPGSDPLVAAGAPATLEFENNYNIDGTLQNSKEPALGGLPSEIVDYGYTGTGQVSSIGGSTGYLLHADYSALGQARQLVIGTANTEEHKKAYVTNTWEEGTGRLLGSHVTDQTHPYKLQNLAYTYDQAGNVTSVADTSTLGGTAPAETQCFAHDGHRRLTEAWTPASQKCSDARSASSLGGRSAYWTSYGYNDAGQRARETEHTSTGDTTTTYCYEKADQPHALTGTSTKADCTAPDRSYEFDSTGNTTSRPDGTATQDLDWSDEGRLATLTESGKTTDYLYGADGTLLIRSTEGGERVLYVGATELHLRADGSTWAQRHYGSGSLTVAVRSNESGADELSYLVTDQHGTATLAIDATNQEFSRRYTTPFGAPRGDTTGAAWPDDKGFLGKTTDTGTGLTHVDARQYDPELGQFISVDPLLQTGVGQTLNGYSYAVQNPSTLADPSGLGVPECREPQKYGITCRGGIPVSSGKKKTTSSGGEGPVRACRCGGRPTLVKGMKPTGLGGIPGRRNITLPSTPPPTGWLKVVPPPNPGPKPKAEANKNWFEKATGWLPSWEDVKDGYDYVMSYSSTSGLCVSGSAMFGAGAEYSGCFMRVGDEYAFAWVEEDQSGGEASIGVTAGLVWSNADSIDQVRGESAGIGGSAGPFSLSHRGTFGTRNSRGDIVHSVTTSAGAFGGLGGNFGAGNTRIASAGTVFGEVGDFLKFW</sequence>
<comment type="caution">
    <text evidence="4">The sequence shown here is derived from an EMBL/GenBank/DDBJ whole genome shotgun (WGS) entry which is preliminary data.</text>
</comment>
<feature type="region of interest" description="Disordered" evidence="2">
    <location>
        <begin position="1691"/>
        <end position="1710"/>
    </location>
</feature>
<dbReference type="InterPro" id="IPR056823">
    <property type="entry name" value="TEN-like_YD-shell"/>
</dbReference>
<dbReference type="InterPro" id="IPR031325">
    <property type="entry name" value="RHS_repeat"/>
</dbReference>
<dbReference type="EMBL" id="BCMM01000027">
    <property type="protein sequence ID" value="GAQ65056.1"/>
    <property type="molecule type" value="Genomic_DNA"/>
</dbReference>
<evidence type="ECO:0000313" key="5">
    <source>
        <dbReference type="Proteomes" id="UP000067448"/>
    </source>
</evidence>
<accession>A0A100JSV1</accession>